<gene>
    <name evidence="1" type="ORF">MB2181_05155</name>
</gene>
<accession>A0P7C8</accession>
<reference evidence="1 2" key="1">
    <citation type="submission" date="2006-11" db="EMBL/GenBank/DDBJ databases">
        <authorList>
            <person name="Giovannoni S."/>
            <person name="Vergin K."/>
            <person name="Ferriera S."/>
            <person name="Johnson J."/>
            <person name="Kravitz S."/>
            <person name="Beeson K."/>
            <person name="Sutton G."/>
            <person name="Rogers Y.-H."/>
            <person name="Friedman R."/>
            <person name="Frazier M."/>
            <person name="Venter J.C."/>
        </authorList>
    </citation>
    <scope>NUCLEOTIDE SEQUENCE [LARGE SCALE GENOMIC DNA]</scope>
    <source>
        <strain evidence="1 2">HTCC2181</strain>
    </source>
</reference>
<dbReference type="EMBL" id="AAUX01000001">
    <property type="protein sequence ID" value="EAV47438.1"/>
    <property type="molecule type" value="Genomic_DNA"/>
</dbReference>
<evidence type="ECO:0000313" key="2">
    <source>
        <dbReference type="Proteomes" id="UP000054262"/>
    </source>
</evidence>
<organism evidence="1 2">
    <name type="scientific">Methylophilales bacterium HTCC2181</name>
    <dbReference type="NCBI Taxonomy" id="383631"/>
    <lineage>
        <taxon>Bacteria</taxon>
        <taxon>Pseudomonadati</taxon>
        <taxon>Pseudomonadota</taxon>
        <taxon>Betaproteobacteria</taxon>
        <taxon>Nitrosomonadales</taxon>
        <taxon>OM43 clade</taxon>
    </lineage>
</organism>
<protein>
    <submittedName>
        <fullName evidence="1">Uncharacterized protein</fullName>
    </submittedName>
</protein>
<comment type="caution">
    <text evidence="1">The sequence shown here is derived from an EMBL/GenBank/DDBJ whole genome shotgun (WGS) entry which is preliminary data.</text>
</comment>
<keyword evidence="2" id="KW-1185">Reference proteome</keyword>
<name>A0P7C8_9PROT</name>
<sequence>MEHKAVNKVISFCDEQQQYLLFTGMFPEVNGGKGINEELETYFVNFLAEKYHATAVARASAFVEEDQTAFIGMDIRSKDGEVWSQQNIFMVDDEDKVVSVDADFIHSSNENPICPIVNTYFEFIDFPEDTLAYLNDLFEQVKPSIQIIPLEK</sequence>
<proteinExistence type="predicted"/>
<dbReference type="Proteomes" id="UP000054262">
    <property type="component" value="Unassembled WGS sequence"/>
</dbReference>
<dbReference type="AlphaFoldDB" id="A0P7C8"/>
<evidence type="ECO:0000313" key="1">
    <source>
        <dbReference type="EMBL" id="EAV47438.1"/>
    </source>
</evidence>